<dbReference type="EMBL" id="MFVZ01000004">
    <property type="protein sequence ID" value="OGJ08373.1"/>
    <property type="molecule type" value="Genomic_DNA"/>
</dbReference>
<accession>A0A1F6YPR8</accession>
<evidence type="ECO:0000313" key="2">
    <source>
        <dbReference type="Proteomes" id="UP000178138"/>
    </source>
</evidence>
<organism evidence="1 2">
    <name type="scientific">Candidatus Nomurabacteria bacterium RIFOXYA2_FULL_42_12</name>
    <dbReference type="NCBI Taxonomy" id="1801801"/>
    <lineage>
        <taxon>Bacteria</taxon>
        <taxon>Candidatus Nomuraibacteriota</taxon>
    </lineage>
</organism>
<evidence type="ECO:0008006" key="3">
    <source>
        <dbReference type="Google" id="ProtNLM"/>
    </source>
</evidence>
<name>A0A1F6YPR8_9BACT</name>
<evidence type="ECO:0000313" key="1">
    <source>
        <dbReference type="EMBL" id="OGJ08373.1"/>
    </source>
</evidence>
<dbReference type="AlphaFoldDB" id="A0A1F6YPR8"/>
<sequence length="208" mass="24172">MRRKDGSQNIVAGLDFIRGVYLKLLNILPSFDVTDRKVLPYGLKAHTRSVSWLVEQVIVQQTKFRAKDLGIKDVNFDLPDTCLHDCEIIAGGKKYFVNVKIHNTDGKENKNDIAAVEKLYFQYSTNSDYNLIYACFGIKFKDIKILFVKDYLEIFSPQFLPIYINPRNDKIQALYNHKPITRSRKRFMDLLRIGSKSIVLKKYGKNKK</sequence>
<comment type="caution">
    <text evidence="1">The sequence shown here is derived from an EMBL/GenBank/DDBJ whole genome shotgun (WGS) entry which is preliminary data.</text>
</comment>
<dbReference type="Proteomes" id="UP000178138">
    <property type="component" value="Unassembled WGS sequence"/>
</dbReference>
<gene>
    <name evidence="1" type="ORF">A2225_01390</name>
</gene>
<reference evidence="1 2" key="1">
    <citation type="journal article" date="2016" name="Nat. Commun.">
        <title>Thousands of microbial genomes shed light on interconnected biogeochemical processes in an aquifer system.</title>
        <authorList>
            <person name="Anantharaman K."/>
            <person name="Brown C.T."/>
            <person name="Hug L.A."/>
            <person name="Sharon I."/>
            <person name="Castelle C.J."/>
            <person name="Probst A.J."/>
            <person name="Thomas B.C."/>
            <person name="Singh A."/>
            <person name="Wilkins M.J."/>
            <person name="Karaoz U."/>
            <person name="Brodie E.L."/>
            <person name="Williams K.H."/>
            <person name="Hubbard S.S."/>
            <person name="Banfield J.F."/>
        </authorList>
    </citation>
    <scope>NUCLEOTIDE SEQUENCE [LARGE SCALE GENOMIC DNA]</scope>
</reference>
<protein>
    <recommendedName>
        <fullName evidence="3">Restriction endonuclease</fullName>
    </recommendedName>
</protein>
<proteinExistence type="predicted"/>